<name>A0A8J7UT28_9BACT</name>
<dbReference type="GO" id="GO:0016887">
    <property type="term" value="F:ATP hydrolysis activity"/>
    <property type="evidence" value="ECO:0007669"/>
    <property type="project" value="TreeGrafter"/>
</dbReference>
<dbReference type="GO" id="GO:0006281">
    <property type="term" value="P:DNA repair"/>
    <property type="evidence" value="ECO:0007669"/>
    <property type="project" value="UniProtKB-KW"/>
</dbReference>
<dbReference type="InterPro" id="IPR045628">
    <property type="entry name" value="Lhr_WH_dom"/>
</dbReference>
<dbReference type="Gene3D" id="3.40.50.300">
    <property type="entry name" value="P-loop containing nucleotide triphosphate hydrolases"/>
    <property type="match status" value="2"/>
</dbReference>
<evidence type="ECO:0000256" key="5">
    <source>
        <dbReference type="ARBA" id="ARBA00022840"/>
    </source>
</evidence>
<sequence length="830" mass="93784">MKERPATDNIRHPKKNSELSPSLMQRFYSGRKWEPFEHQVAAYRAYLEGYSGLLNAPTGTGKTAAIWLPIIEKLTGKSVSSRSSRKIKVIWITPLRALARDTEESLKRICAELETDWNIKRRTGDSSSATRTSITRKPPDCLITTPESLHVLISGSKNQELFSSLDTVVADEWHELTGSKRGIMTELALAYLRYLQPELSVWGMSATIGNLEEAMNVLAGSDHKQQQKFKLIRSGVKKKIRMQTLLPDRADRFPWAGHMGLKLLPKVEEIIGDSRTTLLFTNTRSQTEVWYQKLLEYEPGLAGQIAIHHGSVDKSLREWVEQAIRDEKLKVVISTSSLDLGVDFSPVETVIQVGSPKGVARYLQRAGRSGHQPGSESRIWFVPTHGMELIEADALHRAASANRIESRPLYDKPLDVLLQFLSTLAAGNGFSPDDTLAMTRKTVTYRNLTDAEWQWALRFLSTGGEALRSYPDYKKLEYTGGLYALTDKKQLRRHRLSIGTIVDDPVLKVQYLKGGFLGTIEESFISRMRSGDVFLFAGKWLTIVRLKDMTVYVRRSKKKRGIVSRWMGGRMQLSSQLAGEIRAVFEKLSEGVFDTAESRAIARIITVQSERSRIPRNNELLAEQFKSREGYHLFFYPVEGRAIHEGMASLVSWRIARKIPVTFSLAMNDFGFELLSDQHIDLTPDLLKDLFSPDDLVSDLTAAINASEMSRRHFREIARVAGLVFSGYPGNPKGARHLQASSEMLFDVFRKYDPENLLIGQAVSEVLNRQIDLRRLKAAVDRIAGQEIVVQPLQKPSPFCIPILADRLRGQLSSEELEDRIKKMQQQIIS</sequence>
<keyword evidence="12" id="KW-0436">Ligase</keyword>
<dbReference type="InterPro" id="IPR027417">
    <property type="entry name" value="P-loop_NTPase"/>
</dbReference>
<gene>
    <name evidence="12" type="ORF">NATSA_05870</name>
</gene>
<accession>A0A8J7UT28</accession>
<proteinExistence type="inferred from homology"/>
<dbReference type="InterPro" id="IPR011545">
    <property type="entry name" value="DEAD/DEAH_box_helicase_dom"/>
</dbReference>
<dbReference type="SMART" id="SM00487">
    <property type="entry name" value="DEXDc"/>
    <property type="match status" value="1"/>
</dbReference>
<keyword evidence="3" id="KW-0378">Hydrolase</keyword>
<keyword evidence="13" id="KW-1185">Reference proteome</keyword>
<evidence type="ECO:0000256" key="6">
    <source>
        <dbReference type="ARBA" id="ARBA00023125"/>
    </source>
</evidence>
<dbReference type="InterPro" id="IPR052511">
    <property type="entry name" value="ATP-dep_Helicase"/>
</dbReference>
<dbReference type="AlphaFoldDB" id="A0A8J7UT28"/>
<dbReference type="InterPro" id="IPR017170">
    <property type="entry name" value="Lhr-like"/>
</dbReference>
<reference evidence="12" key="1">
    <citation type="submission" date="2021-02" db="EMBL/GenBank/DDBJ databases">
        <title>Natronogracilivirga saccharolytica gen. nov. sp. nov. a new anaerobic, haloalkiliphilic carbohydrate-fermenting bacterium from soda lake and proposing of Cyclonatronumiaceae fam. nov. in the phylum Balneolaeota.</title>
        <authorList>
            <person name="Zhilina T.N."/>
            <person name="Sorokin D.Y."/>
            <person name="Zavarzina D.G."/>
            <person name="Toshchakov S.V."/>
            <person name="Kublanov I.V."/>
        </authorList>
    </citation>
    <scope>NUCLEOTIDE SEQUENCE</scope>
    <source>
        <strain evidence="12">Z-1702</strain>
    </source>
</reference>
<dbReference type="InterPro" id="IPR014001">
    <property type="entry name" value="Helicase_ATP-bd"/>
</dbReference>
<dbReference type="InterPro" id="IPR013701">
    <property type="entry name" value="Lhr-like_DEAD/DEAH_assoc"/>
</dbReference>
<keyword evidence="4" id="KW-0347">Helicase</keyword>
<keyword evidence="8" id="KW-0413">Isomerase</keyword>
<dbReference type="PANTHER" id="PTHR47962:SF3">
    <property type="entry name" value="LARGE ATP-DEPENDENT HELICASE-RELATED PROTEIN"/>
    <property type="match status" value="1"/>
</dbReference>
<dbReference type="Pfam" id="PF00271">
    <property type="entry name" value="Helicase_C"/>
    <property type="match status" value="1"/>
</dbReference>
<dbReference type="EMBL" id="JAFIDN010000003">
    <property type="protein sequence ID" value="MBP3192186.1"/>
    <property type="molecule type" value="Genomic_DNA"/>
</dbReference>
<evidence type="ECO:0000256" key="3">
    <source>
        <dbReference type="ARBA" id="ARBA00022801"/>
    </source>
</evidence>
<dbReference type="GO" id="GO:0005524">
    <property type="term" value="F:ATP binding"/>
    <property type="evidence" value="ECO:0007669"/>
    <property type="project" value="UniProtKB-KW"/>
</dbReference>
<evidence type="ECO:0000256" key="4">
    <source>
        <dbReference type="ARBA" id="ARBA00022806"/>
    </source>
</evidence>
<dbReference type="Pfam" id="PF00270">
    <property type="entry name" value="DEAD"/>
    <property type="match status" value="1"/>
</dbReference>
<dbReference type="SUPFAM" id="SSF52540">
    <property type="entry name" value="P-loop containing nucleoside triphosphate hydrolases"/>
    <property type="match status" value="1"/>
</dbReference>
<dbReference type="InterPro" id="IPR026362">
    <property type="entry name" value="DEXH_lig_assoc"/>
</dbReference>
<evidence type="ECO:0000256" key="8">
    <source>
        <dbReference type="ARBA" id="ARBA00023235"/>
    </source>
</evidence>
<comment type="similarity">
    <text evidence="9">Belongs to the Lhr helicase family. Lhr-Core subfamily.</text>
</comment>
<feature type="domain" description="Helicase C-terminal" evidence="11">
    <location>
        <begin position="266"/>
        <end position="422"/>
    </location>
</feature>
<comment type="caution">
    <text evidence="12">The sequence shown here is derived from an EMBL/GenBank/DDBJ whole genome shotgun (WGS) entry which is preliminary data.</text>
</comment>
<dbReference type="GO" id="GO:0003677">
    <property type="term" value="F:DNA binding"/>
    <property type="evidence" value="ECO:0007669"/>
    <property type="project" value="UniProtKB-KW"/>
</dbReference>
<dbReference type="GO" id="GO:0004386">
    <property type="term" value="F:helicase activity"/>
    <property type="evidence" value="ECO:0007669"/>
    <property type="project" value="UniProtKB-KW"/>
</dbReference>
<evidence type="ECO:0000259" key="10">
    <source>
        <dbReference type="PROSITE" id="PS51192"/>
    </source>
</evidence>
<evidence type="ECO:0000313" key="13">
    <source>
        <dbReference type="Proteomes" id="UP000673975"/>
    </source>
</evidence>
<dbReference type="Proteomes" id="UP000673975">
    <property type="component" value="Unassembled WGS sequence"/>
</dbReference>
<evidence type="ECO:0000259" key="11">
    <source>
        <dbReference type="PROSITE" id="PS51194"/>
    </source>
</evidence>
<evidence type="ECO:0000256" key="2">
    <source>
        <dbReference type="ARBA" id="ARBA00022763"/>
    </source>
</evidence>
<keyword evidence="5" id="KW-0067">ATP-binding</keyword>
<organism evidence="12 13">
    <name type="scientific">Natronogracilivirga saccharolytica</name>
    <dbReference type="NCBI Taxonomy" id="2812953"/>
    <lineage>
        <taxon>Bacteria</taxon>
        <taxon>Pseudomonadati</taxon>
        <taxon>Balneolota</taxon>
        <taxon>Balneolia</taxon>
        <taxon>Balneolales</taxon>
        <taxon>Cyclonatronaceae</taxon>
        <taxon>Natronogracilivirga</taxon>
    </lineage>
</organism>
<keyword evidence="6" id="KW-0238">DNA-binding</keyword>
<dbReference type="InterPro" id="IPR001650">
    <property type="entry name" value="Helicase_C-like"/>
</dbReference>
<dbReference type="Pfam" id="PF19306">
    <property type="entry name" value="WHD_Lhr"/>
    <property type="match status" value="1"/>
</dbReference>
<dbReference type="Pfam" id="PF08494">
    <property type="entry name" value="DEAD_assoc"/>
    <property type="match status" value="1"/>
</dbReference>
<evidence type="ECO:0000256" key="7">
    <source>
        <dbReference type="ARBA" id="ARBA00023204"/>
    </source>
</evidence>
<dbReference type="CDD" id="cd18796">
    <property type="entry name" value="SF2_C_LHR"/>
    <property type="match status" value="1"/>
</dbReference>
<evidence type="ECO:0000313" key="12">
    <source>
        <dbReference type="EMBL" id="MBP3192186.1"/>
    </source>
</evidence>
<keyword evidence="2" id="KW-0227">DNA damage</keyword>
<dbReference type="NCBIfam" id="TIGR04121">
    <property type="entry name" value="DEXH_lig_assoc"/>
    <property type="match status" value="1"/>
</dbReference>
<dbReference type="PANTHER" id="PTHR47962">
    <property type="entry name" value="ATP-DEPENDENT HELICASE LHR-RELATED-RELATED"/>
    <property type="match status" value="1"/>
</dbReference>
<evidence type="ECO:0000256" key="1">
    <source>
        <dbReference type="ARBA" id="ARBA00022741"/>
    </source>
</evidence>
<evidence type="ECO:0000256" key="9">
    <source>
        <dbReference type="ARBA" id="ARBA00093467"/>
    </source>
</evidence>
<dbReference type="PROSITE" id="PS51194">
    <property type="entry name" value="HELICASE_CTER"/>
    <property type="match status" value="1"/>
</dbReference>
<protein>
    <submittedName>
        <fullName evidence="12">Ligase-associated DNA damage response DEXH box helicase</fullName>
    </submittedName>
</protein>
<keyword evidence="7" id="KW-0234">DNA repair</keyword>
<feature type="domain" description="Helicase ATP-binding" evidence="10">
    <location>
        <begin position="43"/>
        <end position="226"/>
    </location>
</feature>
<dbReference type="PIRSF" id="PIRSF037307">
    <property type="entry name" value="Lhr-like_helic_prd"/>
    <property type="match status" value="1"/>
</dbReference>
<dbReference type="GO" id="GO:0016874">
    <property type="term" value="F:ligase activity"/>
    <property type="evidence" value="ECO:0007669"/>
    <property type="project" value="UniProtKB-KW"/>
</dbReference>
<dbReference type="SMART" id="SM00490">
    <property type="entry name" value="HELICc"/>
    <property type="match status" value="1"/>
</dbReference>
<dbReference type="PROSITE" id="PS51192">
    <property type="entry name" value="HELICASE_ATP_BIND_1"/>
    <property type="match status" value="1"/>
</dbReference>
<keyword evidence="1" id="KW-0547">Nucleotide-binding</keyword>